<evidence type="ECO:0000256" key="7">
    <source>
        <dbReference type="SAM" id="MobiDB-lite"/>
    </source>
</evidence>
<evidence type="ECO:0000313" key="9">
    <source>
        <dbReference type="EMBL" id="WAR00619.1"/>
    </source>
</evidence>
<dbReference type="Gene3D" id="3.30.200.20">
    <property type="entry name" value="Phosphorylase Kinase, domain 1"/>
    <property type="match status" value="1"/>
</dbReference>
<proteinExistence type="predicted"/>
<evidence type="ECO:0000259" key="8">
    <source>
        <dbReference type="PROSITE" id="PS50011"/>
    </source>
</evidence>
<feature type="compositionally biased region" description="Basic and acidic residues" evidence="7">
    <location>
        <begin position="336"/>
        <end position="364"/>
    </location>
</feature>
<keyword evidence="2" id="KW-0808">Transferase</keyword>
<keyword evidence="1" id="KW-0723">Serine/threonine-protein kinase</keyword>
<dbReference type="PROSITE" id="PS00108">
    <property type="entry name" value="PROTEIN_KINASE_ST"/>
    <property type="match status" value="1"/>
</dbReference>
<dbReference type="Pfam" id="PF00069">
    <property type="entry name" value="Pkinase"/>
    <property type="match status" value="1"/>
</dbReference>
<dbReference type="Proteomes" id="UP001164746">
    <property type="component" value="Chromosome 3"/>
</dbReference>
<feature type="binding site" evidence="6">
    <location>
        <position position="47"/>
    </location>
    <ligand>
        <name>ATP</name>
        <dbReference type="ChEBI" id="CHEBI:30616"/>
    </ligand>
</feature>
<reference evidence="9" key="1">
    <citation type="submission" date="2022-11" db="EMBL/GenBank/DDBJ databases">
        <title>Centuries of genome instability and evolution in soft-shell clam transmissible cancer (bioRxiv).</title>
        <authorList>
            <person name="Hart S.F.M."/>
            <person name="Yonemitsu M.A."/>
            <person name="Giersch R.M."/>
            <person name="Beal B.F."/>
            <person name="Arriagada G."/>
            <person name="Davis B.W."/>
            <person name="Ostrander E.A."/>
            <person name="Goff S.P."/>
            <person name="Metzger M.J."/>
        </authorList>
    </citation>
    <scope>NUCLEOTIDE SEQUENCE</scope>
    <source>
        <strain evidence="9">MELC-2E11</strain>
        <tissue evidence="9">Siphon/mantle</tissue>
    </source>
</reference>
<keyword evidence="4" id="KW-0418">Kinase</keyword>
<name>A0ABY7DWY7_MYAAR</name>
<evidence type="ECO:0000313" key="10">
    <source>
        <dbReference type="Proteomes" id="UP001164746"/>
    </source>
</evidence>
<dbReference type="InterPro" id="IPR008271">
    <property type="entry name" value="Ser/Thr_kinase_AS"/>
</dbReference>
<dbReference type="PROSITE" id="PS50011">
    <property type="entry name" value="PROTEIN_KINASE_DOM"/>
    <property type="match status" value="1"/>
</dbReference>
<feature type="domain" description="Protein kinase" evidence="8">
    <location>
        <begin position="14"/>
        <end position="254"/>
    </location>
</feature>
<dbReference type="PROSITE" id="PS00107">
    <property type="entry name" value="PROTEIN_KINASE_ATP"/>
    <property type="match status" value="1"/>
</dbReference>
<evidence type="ECO:0000256" key="3">
    <source>
        <dbReference type="ARBA" id="ARBA00022741"/>
    </source>
</evidence>
<dbReference type="Gene3D" id="1.10.510.10">
    <property type="entry name" value="Transferase(Phosphotransferase) domain 1"/>
    <property type="match status" value="1"/>
</dbReference>
<evidence type="ECO:0000256" key="6">
    <source>
        <dbReference type="PROSITE-ProRule" id="PRU10141"/>
    </source>
</evidence>
<organism evidence="9 10">
    <name type="scientific">Mya arenaria</name>
    <name type="common">Soft-shell clam</name>
    <dbReference type="NCBI Taxonomy" id="6604"/>
    <lineage>
        <taxon>Eukaryota</taxon>
        <taxon>Metazoa</taxon>
        <taxon>Spiralia</taxon>
        <taxon>Lophotrochozoa</taxon>
        <taxon>Mollusca</taxon>
        <taxon>Bivalvia</taxon>
        <taxon>Autobranchia</taxon>
        <taxon>Heteroconchia</taxon>
        <taxon>Euheterodonta</taxon>
        <taxon>Imparidentia</taxon>
        <taxon>Neoheterodontei</taxon>
        <taxon>Myida</taxon>
        <taxon>Myoidea</taxon>
        <taxon>Myidae</taxon>
        <taxon>Mya</taxon>
    </lineage>
</organism>
<dbReference type="SMART" id="SM00220">
    <property type="entry name" value="S_TKc"/>
    <property type="match status" value="1"/>
</dbReference>
<sequence length="694" mass="78912">MMMEFKKEPVDLKYELGDDIGKGHFATVKRCRERATGAEYAAKFIRKRRGGGRRGAKLEDIEKEIEILGETSHRNIINLYDVYETNREVILILELVDGGELFEYLSAKDKLCEEEASSFIKQILDGLEHLHSRYIAHLDLKPENILLQEKGSTAVKLIDFGLSRKIGPKEEHRALMGTAEFVAPEVVSFEPLSVASDMWSIGETYHNVTAVNYQFDDEYFSSTSELAKDFIRKLLVKDQRKRATICECQNHPWIKPKEKRQKDLRRSSVINTEHLKRFIARQRWKRSMRIVSMCNRLSRSMQLRRIQSSDTLGSCSEESDSDLDKVLQGTNSQSEGNKKKPSDVDNEIKSDANPKEDVNDVKNKNECTANETVCEVESTPGKSDQTHSVQMEKHSMLGKTRVKRVSMDHIDEEINLSLSENVQESVCVSLPIPDGKSMLNKNIKTIESPSVGYRSNENEHADIKIFAKHYVGSIINSSVKTALQWQTLQDSCEYVASVHKDTTANGKGNINVNVTNPPQHGKDLEANAQEIAVAIPNKQVVTGQFVRSEFQISKTYDPLHVTYFEVQIPSEQWQTHDNICAVDGDIEDNGDTDGESVDEAKVKLQPRSQDSWEKLMRRYKQGAGLEVGNWRQGRGKGKGCDKTALQRDRLEAQRGRCGASSVRARRRFRPCWEMEDCKNQKLDVFEMKVLNNSD</sequence>
<feature type="region of interest" description="Disordered" evidence="7">
    <location>
        <begin position="309"/>
        <end position="364"/>
    </location>
</feature>
<dbReference type="PANTHER" id="PTHR24342:SF14">
    <property type="entry name" value="DEATH-ASSOCIATED PROTEIN KINASE DAPK-1"/>
    <property type="match status" value="1"/>
</dbReference>
<protein>
    <submittedName>
        <fullName evidence="9">DAPK2-like protein</fullName>
    </submittedName>
</protein>
<feature type="region of interest" description="Disordered" evidence="7">
    <location>
        <begin position="375"/>
        <end position="394"/>
    </location>
</feature>
<dbReference type="EMBL" id="CP111014">
    <property type="protein sequence ID" value="WAR00619.1"/>
    <property type="molecule type" value="Genomic_DNA"/>
</dbReference>
<keyword evidence="10" id="KW-1185">Reference proteome</keyword>
<keyword evidence="3 6" id="KW-0547">Nucleotide-binding</keyword>
<dbReference type="InterPro" id="IPR017441">
    <property type="entry name" value="Protein_kinase_ATP_BS"/>
</dbReference>
<accession>A0ABY7DWY7</accession>
<dbReference type="SUPFAM" id="SSF56112">
    <property type="entry name" value="Protein kinase-like (PK-like)"/>
    <property type="match status" value="1"/>
</dbReference>
<evidence type="ECO:0000256" key="5">
    <source>
        <dbReference type="ARBA" id="ARBA00022840"/>
    </source>
</evidence>
<evidence type="ECO:0000256" key="4">
    <source>
        <dbReference type="ARBA" id="ARBA00022777"/>
    </source>
</evidence>
<evidence type="ECO:0000256" key="2">
    <source>
        <dbReference type="ARBA" id="ARBA00022679"/>
    </source>
</evidence>
<dbReference type="InterPro" id="IPR000719">
    <property type="entry name" value="Prot_kinase_dom"/>
</dbReference>
<feature type="compositionally biased region" description="Polar residues" evidence="7">
    <location>
        <begin position="380"/>
        <end position="389"/>
    </location>
</feature>
<keyword evidence="5 6" id="KW-0067">ATP-binding</keyword>
<evidence type="ECO:0000256" key="1">
    <source>
        <dbReference type="ARBA" id="ARBA00022527"/>
    </source>
</evidence>
<dbReference type="PANTHER" id="PTHR24342">
    <property type="entry name" value="SERINE/THREONINE-PROTEIN KINASE 17"/>
    <property type="match status" value="1"/>
</dbReference>
<dbReference type="InterPro" id="IPR011009">
    <property type="entry name" value="Kinase-like_dom_sf"/>
</dbReference>
<gene>
    <name evidence="9" type="ORF">MAR_024991</name>
</gene>